<dbReference type="AlphaFoldDB" id="A0A7J7JNS7"/>
<accession>A0A7J7JNS7</accession>
<keyword evidence="2" id="KW-1185">Reference proteome</keyword>
<gene>
    <name evidence="1" type="ORF">EB796_014413</name>
</gene>
<proteinExistence type="predicted"/>
<protein>
    <submittedName>
        <fullName evidence="1">Uncharacterized protein</fullName>
    </submittedName>
</protein>
<dbReference type="Proteomes" id="UP000593567">
    <property type="component" value="Unassembled WGS sequence"/>
</dbReference>
<organism evidence="1 2">
    <name type="scientific">Bugula neritina</name>
    <name type="common">Brown bryozoan</name>
    <name type="synonym">Sertularia neritina</name>
    <dbReference type="NCBI Taxonomy" id="10212"/>
    <lineage>
        <taxon>Eukaryota</taxon>
        <taxon>Metazoa</taxon>
        <taxon>Spiralia</taxon>
        <taxon>Lophotrochozoa</taxon>
        <taxon>Bryozoa</taxon>
        <taxon>Gymnolaemata</taxon>
        <taxon>Cheilostomatida</taxon>
        <taxon>Flustrina</taxon>
        <taxon>Buguloidea</taxon>
        <taxon>Bugulidae</taxon>
        <taxon>Bugula</taxon>
    </lineage>
</organism>
<name>A0A7J7JNS7_BUGNE</name>
<dbReference type="EMBL" id="VXIV02002113">
    <property type="protein sequence ID" value="KAF6027264.1"/>
    <property type="molecule type" value="Genomic_DNA"/>
</dbReference>
<evidence type="ECO:0000313" key="1">
    <source>
        <dbReference type="EMBL" id="KAF6027264.1"/>
    </source>
</evidence>
<evidence type="ECO:0000313" key="2">
    <source>
        <dbReference type="Proteomes" id="UP000593567"/>
    </source>
</evidence>
<sequence>MSAAALTKKLLSIDFLANEANLANCLKTILQEFIDTRNPIFPRQDVLVYLLKVMVTSTNISLIKFVLAILTEFCSKSSAYDANFVKRHLINLKIVKILYCAISGSNLYNDKGLSESYLLLLSCLSDVLLPTELQITLTDLVPMCMSFCNIKNGACFHMMPVLCHR</sequence>
<reference evidence="1" key="1">
    <citation type="submission" date="2020-06" db="EMBL/GenBank/DDBJ databases">
        <title>Draft genome of Bugula neritina, a colonial animal packing powerful symbionts and potential medicines.</title>
        <authorList>
            <person name="Rayko M."/>
        </authorList>
    </citation>
    <scope>NUCLEOTIDE SEQUENCE [LARGE SCALE GENOMIC DNA]</scope>
    <source>
        <strain evidence="1">Kwan_BN1</strain>
    </source>
</reference>
<comment type="caution">
    <text evidence="1">The sequence shown here is derived from an EMBL/GenBank/DDBJ whole genome shotgun (WGS) entry which is preliminary data.</text>
</comment>